<organism evidence="3 4">
    <name type="scientific">Streptomyces spectabilis</name>
    <dbReference type="NCBI Taxonomy" id="68270"/>
    <lineage>
        <taxon>Bacteria</taxon>
        <taxon>Bacillati</taxon>
        <taxon>Actinomycetota</taxon>
        <taxon>Actinomycetes</taxon>
        <taxon>Kitasatosporales</taxon>
        <taxon>Streptomycetaceae</taxon>
        <taxon>Streptomyces</taxon>
    </lineage>
</organism>
<evidence type="ECO:0000256" key="2">
    <source>
        <dbReference type="RuleBase" id="RU366034"/>
    </source>
</evidence>
<dbReference type="SFLD" id="SFLDS00005">
    <property type="entry name" value="Isoprenoid_Synthase_Type_I"/>
    <property type="match status" value="1"/>
</dbReference>
<dbReference type="PANTHER" id="PTHR35201:SF4">
    <property type="entry name" value="BETA-PINACENE SYNTHASE-RELATED"/>
    <property type="match status" value="1"/>
</dbReference>
<dbReference type="SFLD" id="SFLDG01020">
    <property type="entry name" value="Terpene_Cyclase_Like_2"/>
    <property type="match status" value="1"/>
</dbReference>
<dbReference type="SUPFAM" id="SSF48576">
    <property type="entry name" value="Terpenoid synthases"/>
    <property type="match status" value="1"/>
</dbReference>
<keyword evidence="2" id="KW-0479">Metal-binding</keyword>
<dbReference type="InterPro" id="IPR034686">
    <property type="entry name" value="Terpene_cyclase-like_2"/>
</dbReference>
<protein>
    <recommendedName>
        <fullName evidence="2">Terpene synthase</fullName>
        <ecNumber evidence="2">4.2.3.-</ecNumber>
    </recommendedName>
</protein>
<evidence type="ECO:0000256" key="1">
    <source>
        <dbReference type="ARBA" id="ARBA00023239"/>
    </source>
</evidence>
<dbReference type="Pfam" id="PF19086">
    <property type="entry name" value="Terpene_syn_C_2"/>
    <property type="match status" value="1"/>
</dbReference>
<keyword evidence="2" id="KW-0460">Magnesium</keyword>
<comment type="similarity">
    <text evidence="2">Belongs to the terpene synthase family.</text>
</comment>
<evidence type="ECO:0000313" key="3">
    <source>
        <dbReference type="EMBL" id="MBB5110151.1"/>
    </source>
</evidence>
<proteinExistence type="inferred from homology"/>
<dbReference type="AlphaFoldDB" id="A0A7W8B5L5"/>
<dbReference type="RefSeq" id="WP_184927299.1">
    <property type="nucleotide sequence ID" value="NZ_JACHJD010000086.1"/>
</dbReference>
<dbReference type="EC" id="4.2.3.-" evidence="2"/>
<name>A0A7W8B5L5_STRST</name>
<comment type="cofactor">
    <cofactor evidence="2">
        <name>Mg(2+)</name>
        <dbReference type="ChEBI" id="CHEBI:18420"/>
    </cofactor>
</comment>
<keyword evidence="4" id="KW-1185">Reference proteome</keyword>
<dbReference type="Proteomes" id="UP000549009">
    <property type="component" value="Unassembled WGS sequence"/>
</dbReference>
<gene>
    <name evidence="3" type="ORF">FHS40_009283</name>
</gene>
<dbReference type="GO" id="GO:0010333">
    <property type="term" value="F:terpene synthase activity"/>
    <property type="evidence" value="ECO:0007669"/>
    <property type="project" value="InterPro"/>
</dbReference>
<dbReference type="EMBL" id="JACHJD010000086">
    <property type="protein sequence ID" value="MBB5110151.1"/>
    <property type="molecule type" value="Genomic_DNA"/>
</dbReference>
<reference evidence="3 4" key="1">
    <citation type="submission" date="2020-08" db="EMBL/GenBank/DDBJ databases">
        <title>Genomic Encyclopedia of Type Strains, Phase III (KMG-III): the genomes of soil and plant-associated and newly described type strains.</title>
        <authorList>
            <person name="Whitman W."/>
        </authorList>
    </citation>
    <scope>NUCLEOTIDE SEQUENCE [LARGE SCALE GENOMIC DNA]</scope>
    <source>
        <strain evidence="3 4">CECT 3146</strain>
    </source>
</reference>
<dbReference type="Gene3D" id="1.10.600.10">
    <property type="entry name" value="Farnesyl Diphosphate Synthase"/>
    <property type="match status" value="1"/>
</dbReference>
<dbReference type="PANTHER" id="PTHR35201">
    <property type="entry name" value="TERPENE SYNTHASE"/>
    <property type="match status" value="1"/>
</dbReference>
<sequence>MPDEGIAKPSGPTSIHSALARLYREPVAAHASIKDIQHRTEQWARGFSLSTPEEIDNTRSGWCAAYTHHYMALETCQIAADLICWLFLYDDCYGEGRECQTMMEVGERHVQLLRTGEISQSAEPFEQALLDLRERLEALADARFLNRFANSLAKFHSGWLFELPYRLAGKPPPMFCYQRMRPWSIGLHTLFDLIEIPQGPPFEPACDAFEELRNSAALLCAYVNDMHSFAKERHAGDPINLISVLTYERGFDVATAAEAVVDEYHAQYAAFENRCTAVVRAAETTDRERAVVQGLRAWVHGNAAWSGLCGRYH</sequence>
<keyword evidence="1 2" id="KW-0456">Lyase</keyword>
<evidence type="ECO:0000313" key="4">
    <source>
        <dbReference type="Proteomes" id="UP000549009"/>
    </source>
</evidence>
<dbReference type="InterPro" id="IPR008949">
    <property type="entry name" value="Isoprenoid_synthase_dom_sf"/>
</dbReference>
<accession>A0A7W8B5L5</accession>
<comment type="caution">
    <text evidence="3">The sequence shown here is derived from an EMBL/GenBank/DDBJ whole genome shotgun (WGS) entry which is preliminary data.</text>
</comment>
<dbReference type="GO" id="GO:0046872">
    <property type="term" value="F:metal ion binding"/>
    <property type="evidence" value="ECO:0007669"/>
    <property type="project" value="UniProtKB-KW"/>
</dbReference>